<dbReference type="EMBL" id="JAOA01000026">
    <property type="protein sequence ID" value="ETZ99225.1"/>
    <property type="molecule type" value="Genomic_DNA"/>
</dbReference>
<reference evidence="1 2" key="1">
    <citation type="submission" date="2013-12" db="EMBL/GenBank/DDBJ databases">
        <authorList>
            <person name="Brown-Elliot B."/>
            <person name="Wallace R."/>
            <person name="Lenaerts A."/>
            <person name="Ordway D."/>
            <person name="DeGroote M.A."/>
            <person name="Parker T."/>
            <person name="Sizemore C."/>
            <person name="Tallon L.J."/>
            <person name="Sadzewicz L.K."/>
            <person name="Sengamalay N."/>
            <person name="Fraser C.M."/>
            <person name="Hine E."/>
            <person name="Shefchek K.A."/>
            <person name="Das S.P."/>
            <person name="Tettelin H."/>
        </authorList>
    </citation>
    <scope>NUCLEOTIDE SEQUENCE [LARGE SCALE GENOMIC DNA]</scope>
    <source>
        <strain evidence="1 2">662</strain>
    </source>
</reference>
<sequence>MARLGRLVGVLPAVVHGSRSRPKRCPLGLVGVHVPLV</sequence>
<organism evidence="1 2">
    <name type="scientific">Mycobacterium kansasii 662</name>
    <dbReference type="NCBI Taxonomy" id="1299326"/>
    <lineage>
        <taxon>Bacteria</taxon>
        <taxon>Bacillati</taxon>
        <taxon>Actinomycetota</taxon>
        <taxon>Actinomycetes</taxon>
        <taxon>Mycobacteriales</taxon>
        <taxon>Mycobacteriaceae</taxon>
        <taxon>Mycobacterium</taxon>
    </lineage>
</organism>
<accession>X7XXB2</accession>
<protein>
    <submittedName>
        <fullName evidence="1">Uncharacterized protein</fullName>
    </submittedName>
</protein>
<dbReference type="AlphaFoldDB" id="X7XXB2"/>
<evidence type="ECO:0000313" key="2">
    <source>
        <dbReference type="Proteomes" id="UP000020561"/>
    </source>
</evidence>
<gene>
    <name evidence="1" type="ORF">I545_6729</name>
</gene>
<name>X7XXB2_MYCKA</name>
<comment type="caution">
    <text evidence="1">The sequence shown here is derived from an EMBL/GenBank/DDBJ whole genome shotgun (WGS) entry which is preliminary data.</text>
</comment>
<evidence type="ECO:0000313" key="1">
    <source>
        <dbReference type="EMBL" id="ETZ99225.1"/>
    </source>
</evidence>
<proteinExistence type="predicted"/>
<dbReference type="Proteomes" id="UP000020561">
    <property type="component" value="Unassembled WGS sequence"/>
</dbReference>